<dbReference type="GO" id="GO:0030122">
    <property type="term" value="C:AP-2 adaptor complex"/>
    <property type="evidence" value="ECO:0007669"/>
    <property type="project" value="TreeGrafter"/>
</dbReference>
<dbReference type="InterPro" id="IPR011701">
    <property type="entry name" value="MFS"/>
</dbReference>
<dbReference type="Proteomes" id="UP000186922">
    <property type="component" value="Unassembled WGS sequence"/>
</dbReference>
<comment type="similarity">
    <text evidence="2">Belongs to the major facilitator superfamily. Vesicular transporter family.</text>
</comment>
<protein>
    <recommendedName>
        <fullName evidence="10">Major facilitator superfamily (MFS) profile domain-containing protein</fullName>
    </recommendedName>
</protein>
<evidence type="ECO:0000256" key="1">
    <source>
        <dbReference type="ARBA" id="ARBA00004141"/>
    </source>
</evidence>
<dbReference type="PROSITE" id="PS50850">
    <property type="entry name" value="MFS"/>
    <property type="match status" value="1"/>
</dbReference>
<evidence type="ECO:0000256" key="4">
    <source>
        <dbReference type="ARBA" id="ARBA00022692"/>
    </source>
</evidence>
<dbReference type="EMBL" id="BDGG01000004">
    <property type="protein sequence ID" value="GAU97022.1"/>
    <property type="molecule type" value="Genomic_DNA"/>
</dbReference>
<feature type="transmembrane region" description="Helical" evidence="9">
    <location>
        <begin position="309"/>
        <end position="331"/>
    </location>
</feature>
<evidence type="ECO:0000256" key="2">
    <source>
        <dbReference type="ARBA" id="ARBA00006829"/>
    </source>
</evidence>
<evidence type="ECO:0000256" key="6">
    <source>
        <dbReference type="ARBA" id="ARBA00022989"/>
    </source>
</evidence>
<evidence type="ECO:0000313" key="12">
    <source>
        <dbReference type="Proteomes" id="UP000186922"/>
    </source>
</evidence>
<gene>
    <name evidence="11" type="primary">RvY_08385-1</name>
    <name evidence="11" type="synonym">RvY_08385.1</name>
    <name evidence="11" type="ORF">RvY_08385</name>
</gene>
<dbReference type="SUPFAM" id="SSF103473">
    <property type="entry name" value="MFS general substrate transporter"/>
    <property type="match status" value="1"/>
</dbReference>
<dbReference type="GO" id="GO:0005277">
    <property type="term" value="F:acetylcholine transmembrane transporter activity"/>
    <property type="evidence" value="ECO:0007669"/>
    <property type="project" value="TreeGrafter"/>
</dbReference>
<evidence type="ECO:0000256" key="7">
    <source>
        <dbReference type="ARBA" id="ARBA00023136"/>
    </source>
</evidence>
<keyword evidence="5" id="KW-0532">Neurotransmitter transport</keyword>
<feature type="transmembrane region" description="Helical" evidence="9">
    <location>
        <begin position="429"/>
        <end position="451"/>
    </location>
</feature>
<evidence type="ECO:0000256" key="8">
    <source>
        <dbReference type="ARBA" id="ARBA00023180"/>
    </source>
</evidence>
<feature type="transmembrane region" description="Helical" evidence="9">
    <location>
        <begin position="206"/>
        <end position="225"/>
    </location>
</feature>
<dbReference type="GO" id="GO:0007268">
    <property type="term" value="P:chemical synaptic transmission"/>
    <property type="evidence" value="ECO:0007669"/>
    <property type="project" value="TreeGrafter"/>
</dbReference>
<dbReference type="PANTHER" id="PTHR23506:SF13">
    <property type="entry name" value="VESICULAR ACETYLCHOLINE TRANSPORTER"/>
    <property type="match status" value="1"/>
</dbReference>
<feature type="transmembrane region" description="Helical" evidence="9">
    <location>
        <begin position="118"/>
        <end position="141"/>
    </location>
</feature>
<feature type="transmembrane region" description="Helical" evidence="9">
    <location>
        <begin position="31"/>
        <end position="54"/>
    </location>
</feature>
<keyword evidence="12" id="KW-1185">Reference proteome</keyword>
<sequence length="529" mass="58586">MVVIPIINKDTDELKILLYERIQQEHIQRRIVMFIVCIALLLDNMLYMVIVPIIPTFLRSVGAWGPPINNISDPDVDPIYEGEGTYNGYLFASKACVQLLIGPFAGHIIDKMGYEKPMMFGLVIMFFSTGIFAFGQSYGVLFTARSLQGVGSAFADTAGLSMIADRFSDEAERSKMLGIALAFISFGTLVAPPFGGVLYDHAGKEAPFIILAIICLADAGGLLMVMKPKENIALKTALQRQKTMDVPREYIGELPPDVKPTPIWKLFMDPYIAICAGALVMANVSLAFIEPTISTWIEDEMNEKSSTVAGMIWLPAFLPHVAGVWLTVWLLQTRPKFGWAYAAIGLALEGLFSFMIPMASNVWVVMIPICVICFGIALIDTALLPALGYLVDVRHVSVYGSVYAIADISYSTAYAFGPIFAGKIFAALGFTWLCVLIGISNLMYVPVLYLLKSAYTHDAIYDGANAGEFDAEKNSQLNEWQAEQQKFTLQHTGPKNLMKNGNYGSMNRYTRQYEKDTERILPDDEEDDY</sequence>
<dbReference type="Pfam" id="PF07690">
    <property type="entry name" value="MFS_1"/>
    <property type="match status" value="1"/>
</dbReference>
<feature type="transmembrane region" description="Helical" evidence="9">
    <location>
        <begin position="396"/>
        <end position="417"/>
    </location>
</feature>
<feature type="transmembrane region" description="Helical" evidence="9">
    <location>
        <begin position="362"/>
        <end position="384"/>
    </location>
</feature>
<dbReference type="InterPro" id="IPR020846">
    <property type="entry name" value="MFS_dom"/>
</dbReference>
<keyword evidence="4 9" id="KW-0812">Transmembrane</keyword>
<dbReference type="GO" id="GO:0030121">
    <property type="term" value="C:AP-1 adaptor complex"/>
    <property type="evidence" value="ECO:0007669"/>
    <property type="project" value="TreeGrafter"/>
</dbReference>
<dbReference type="AlphaFoldDB" id="A0A1D1VA90"/>
<keyword evidence="6 9" id="KW-1133">Transmembrane helix</keyword>
<reference evidence="11 12" key="1">
    <citation type="journal article" date="2016" name="Nat. Commun.">
        <title>Extremotolerant tardigrade genome and improved radiotolerance of human cultured cells by tardigrade-unique protein.</title>
        <authorList>
            <person name="Hashimoto T."/>
            <person name="Horikawa D.D."/>
            <person name="Saito Y."/>
            <person name="Kuwahara H."/>
            <person name="Kozuka-Hata H."/>
            <person name="Shin-I T."/>
            <person name="Minakuchi Y."/>
            <person name="Ohishi K."/>
            <person name="Motoyama A."/>
            <person name="Aizu T."/>
            <person name="Enomoto A."/>
            <person name="Kondo K."/>
            <person name="Tanaka S."/>
            <person name="Hara Y."/>
            <person name="Koshikawa S."/>
            <person name="Sagara H."/>
            <person name="Miura T."/>
            <person name="Yokobori S."/>
            <person name="Miyagawa K."/>
            <person name="Suzuki Y."/>
            <person name="Kubo T."/>
            <person name="Oyama M."/>
            <person name="Kohara Y."/>
            <person name="Fujiyama A."/>
            <person name="Arakawa K."/>
            <person name="Katayama T."/>
            <person name="Toyoda A."/>
            <person name="Kunieda T."/>
        </authorList>
    </citation>
    <scope>NUCLEOTIDE SEQUENCE [LARGE SCALE GENOMIC DNA]</scope>
    <source>
        <strain evidence="11 12">YOKOZUNA-1</strain>
    </source>
</reference>
<dbReference type="InterPro" id="IPR050930">
    <property type="entry name" value="MFS_Vesicular_Transporter"/>
</dbReference>
<evidence type="ECO:0000256" key="5">
    <source>
        <dbReference type="ARBA" id="ARBA00022775"/>
    </source>
</evidence>
<evidence type="ECO:0000313" key="11">
    <source>
        <dbReference type="EMBL" id="GAU97022.1"/>
    </source>
</evidence>
<feature type="transmembrane region" description="Helical" evidence="9">
    <location>
        <begin position="271"/>
        <end position="289"/>
    </location>
</feature>
<dbReference type="PANTHER" id="PTHR23506">
    <property type="entry name" value="GH10249P"/>
    <property type="match status" value="1"/>
</dbReference>
<comment type="subcellular location">
    <subcellularLocation>
        <location evidence="1">Membrane</location>
        <topology evidence="1">Multi-pass membrane protein</topology>
    </subcellularLocation>
</comment>
<accession>A0A1D1VA90</accession>
<evidence type="ECO:0000259" key="10">
    <source>
        <dbReference type="PROSITE" id="PS50850"/>
    </source>
</evidence>
<feature type="domain" description="Major facilitator superfamily (MFS) profile" evidence="10">
    <location>
        <begin position="32"/>
        <end position="456"/>
    </location>
</feature>
<feature type="transmembrane region" description="Helical" evidence="9">
    <location>
        <begin position="338"/>
        <end position="356"/>
    </location>
</feature>
<keyword evidence="3" id="KW-0813">Transport</keyword>
<dbReference type="OrthoDB" id="5086884at2759"/>
<proteinExistence type="inferred from homology"/>
<evidence type="ECO:0000256" key="9">
    <source>
        <dbReference type="SAM" id="Phobius"/>
    </source>
</evidence>
<keyword evidence="7 9" id="KW-0472">Membrane</keyword>
<dbReference type="GO" id="GO:0043195">
    <property type="term" value="C:terminal bouton"/>
    <property type="evidence" value="ECO:0007669"/>
    <property type="project" value="TreeGrafter"/>
</dbReference>
<evidence type="ECO:0000256" key="3">
    <source>
        <dbReference type="ARBA" id="ARBA00022448"/>
    </source>
</evidence>
<name>A0A1D1VA90_RAMVA</name>
<keyword evidence="8" id="KW-0325">Glycoprotein</keyword>
<dbReference type="STRING" id="947166.A0A1D1VA90"/>
<comment type="caution">
    <text evidence="11">The sequence shown here is derived from an EMBL/GenBank/DDBJ whole genome shotgun (WGS) entry which is preliminary data.</text>
</comment>
<dbReference type="Gene3D" id="1.20.1250.20">
    <property type="entry name" value="MFS general substrate transporter like domains"/>
    <property type="match status" value="1"/>
</dbReference>
<feature type="transmembrane region" description="Helical" evidence="9">
    <location>
        <begin position="176"/>
        <end position="194"/>
    </location>
</feature>
<dbReference type="InterPro" id="IPR036259">
    <property type="entry name" value="MFS_trans_sf"/>
</dbReference>
<organism evidence="11 12">
    <name type="scientific">Ramazzottius varieornatus</name>
    <name type="common">Water bear</name>
    <name type="synonym">Tardigrade</name>
    <dbReference type="NCBI Taxonomy" id="947166"/>
    <lineage>
        <taxon>Eukaryota</taxon>
        <taxon>Metazoa</taxon>
        <taxon>Ecdysozoa</taxon>
        <taxon>Tardigrada</taxon>
        <taxon>Eutardigrada</taxon>
        <taxon>Parachela</taxon>
        <taxon>Hypsibioidea</taxon>
        <taxon>Ramazzottiidae</taxon>
        <taxon>Ramazzottius</taxon>
    </lineage>
</organism>